<dbReference type="Proteomes" id="UP000251960">
    <property type="component" value="Chromosome 6"/>
</dbReference>
<accession>A0A3L6E830</accession>
<proteinExistence type="predicted"/>
<dbReference type="EMBL" id="NCVQ01000007">
    <property type="protein sequence ID" value="PWZ16533.1"/>
    <property type="molecule type" value="Genomic_DNA"/>
</dbReference>
<reference evidence="1" key="1">
    <citation type="journal article" date="2018" name="Nat. Genet.">
        <title>Extensive intraspecific gene order and gene structural variations between Mo17 and other maize genomes.</title>
        <authorList>
            <person name="Sun S."/>
            <person name="Zhou Y."/>
            <person name="Chen J."/>
            <person name="Shi J."/>
            <person name="Zhao H."/>
            <person name="Zhao H."/>
            <person name="Song W."/>
            <person name="Zhang M."/>
            <person name="Cui Y."/>
            <person name="Dong X."/>
            <person name="Liu H."/>
            <person name="Ma X."/>
            <person name="Jiao Y."/>
            <person name="Wang B."/>
            <person name="Wei X."/>
            <person name="Stein J.C."/>
            <person name="Glaubitz J.C."/>
            <person name="Lu F."/>
            <person name="Yu G."/>
            <person name="Liang C."/>
            <person name="Fengler K."/>
            <person name="Li B."/>
            <person name="Rafalski A."/>
            <person name="Schnable P.S."/>
            <person name="Ware D.H."/>
            <person name="Buckler E.S."/>
            <person name="Lai J."/>
        </authorList>
    </citation>
    <scope>NUCLEOTIDE SEQUENCE [LARGE SCALE GENOMIC DNA]</scope>
    <source>
        <tissue evidence="1">Seedling</tissue>
    </source>
</reference>
<evidence type="ECO:0000313" key="1">
    <source>
        <dbReference type="EMBL" id="PWZ16533.1"/>
    </source>
</evidence>
<protein>
    <submittedName>
        <fullName evidence="1">Uncharacterized protein</fullName>
    </submittedName>
</protein>
<sequence length="24" mass="2834">MGWNMVGMRYDVRMSPADRVYTVV</sequence>
<gene>
    <name evidence="1" type="ORF">Zm00014a_007795</name>
</gene>
<organism evidence="1">
    <name type="scientific">Zea mays</name>
    <name type="common">Maize</name>
    <dbReference type="NCBI Taxonomy" id="4577"/>
    <lineage>
        <taxon>Eukaryota</taxon>
        <taxon>Viridiplantae</taxon>
        <taxon>Streptophyta</taxon>
        <taxon>Embryophyta</taxon>
        <taxon>Tracheophyta</taxon>
        <taxon>Spermatophyta</taxon>
        <taxon>Magnoliopsida</taxon>
        <taxon>Liliopsida</taxon>
        <taxon>Poales</taxon>
        <taxon>Poaceae</taxon>
        <taxon>PACMAD clade</taxon>
        <taxon>Panicoideae</taxon>
        <taxon>Andropogonodae</taxon>
        <taxon>Andropogoneae</taxon>
        <taxon>Tripsacinae</taxon>
        <taxon>Zea</taxon>
    </lineage>
</organism>
<dbReference type="AlphaFoldDB" id="A0A3L6E830"/>
<comment type="caution">
    <text evidence="1">The sequence shown here is derived from an EMBL/GenBank/DDBJ whole genome shotgun (WGS) entry which is preliminary data.</text>
</comment>
<name>A0A3L6E830_MAIZE</name>